<keyword evidence="13" id="KW-1185">Reference proteome</keyword>
<evidence type="ECO:0000256" key="5">
    <source>
        <dbReference type="ARBA" id="ARBA00022833"/>
    </source>
</evidence>
<keyword evidence="5" id="KW-0862">Zinc</keyword>
<evidence type="ECO:0000313" key="11">
    <source>
        <dbReference type="EMBL" id="CAL1138037.1"/>
    </source>
</evidence>
<keyword evidence="6" id="KW-0539">Nucleus</keyword>
<evidence type="ECO:0000256" key="8">
    <source>
        <dbReference type="SAM" id="Phobius"/>
    </source>
</evidence>
<keyword evidence="8" id="KW-1133">Transmembrane helix</keyword>
<feature type="domain" description="C2H2-type" evidence="9">
    <location>
        <begin position="1125"/>
        <end position="1146"/>
    </location>
</feature>
<proteinExistence type="predicted"/>
<dbReference type="PANTHER" id="PTHR24406">
    <property type="entry name" value="TRANSCRIPTIONAL REPRESSOR CTCFL-RELATED"/>
    <property type="match status" value="1"/>
</dbReference>
<dbReference type="Proteomes" id="UP001152797">
    <property type="component" value="Unassembled WGS sequence"/>
</dbReference>
<reference evidence="11" key="2">
    <citation type="submission" date="2024-04" db="EMBL/GenBank/DDBJ databases">
        <authorList>
            <person name="Chen Y."/>
            <person name="Shah S."/>
            <person name="Dougan E. K."/>
            <person name="Thang M."/>
            <person name="Chan C."/>
        </authorList>
    </citation>
    <scope>NUCLEOTIDE SEQUENCE [LARGE SCALE GENOMIC DNA]</scope>
</reference>
<keyword evidence="8" id="KW-0472">Membrane</keyword>
<feature type="transmembrane region" description="Helical" evidence="8">
    <location>
        <begin position="58"/>
        <end position="84"/>
    </location>
</feature>
<comment type="subcellular location">
    <subcellularLocation>
        <location evidence="1">Nucleus</location>
    </subcellularLocation>
</comment>
<evidence type="ECO:0000256" key="7">
    <source>
        <dbReference type="SAM" id="MobiDB-lite"/>
    </source>
</evidence>
<feature type="region of interest" description="Disordered" evidence="7">
    <location>
        <begin position="1544"/>
        <end position="1565"/>
    </location>
</feature>
<keyword evidence="3" id="KW-0677">Repeat</keyword>
<feature type="domain" description="C2H2-type" evidence="9">
    <location>
        <begin position="1018"/>
        <end position="1039"/>
    </location>
</feature>
<dbReference type="OrthoDB" id="435564at2759"/>
<evidence type="ECO:0000256" key="2">
    <source>
        <dbReference type="ARBA" id="ARBA00022723"/>
    </source>
</evidence>
<keyword evidence="12" id="KW-0695">RNA-directed DNA polymerase</keyword>
<evidence type="ECO:0000313" key="10">
    <source>
        <dbReference type="EMBL" id="CAI3984662.1"/>
    </source>
</evidence>
<dbReference type="InterPro" id="IPR038765">
    <property type="entry name" value="Papain-like_cys_pep_sf"/>
</dbReference>
<evidence type="ECO:0000256" key="3">
    <source>
        <dbReference type="ARBA" id="ARBA00022737"/>
    </source>
</evidence>
<accession>A0A9P1C378</accession>
<dbReference type="SMART" id="SM00355">
    <property type="entry name" value="ZnF_C2H2"/>
    <property type="match status" value="3"/>
</dbReference>
<keyword evidence="12" id="KW-0548">Nucleotidyltransferase</keyword>
<keyword evidence="8" id="KW-0812">Transmembrane</keyword>
<feature type="transmembrane region" description="Helical" evidence="8">
    <location>
        <begin position="26"/>
        <end position="51"/>
    </location>
</feature>
<dbReference type="PROSITE" id="PS00028">
    <property type="entry name" value="ZINC_FINGER_C2H2_1"/>
    <property type="match status" value="2"/>
</dbReference>
<feature type="transmembrane region" description="Helical" evidence="8">
    <location>
        <begin position="104"/>
        <end position="124"/>
    </location>
</feature>
<reference evidence="10" key="1">
    <citation type="submission" date="2022-10" db="EMBL/GenBank/DDBJ databases">
        <authorList>
            <person name="Chen Y."/>
            <person name="Dougan E. K."/>
            <person name="Chan C."/>
            <person name="Rhodes N."/>
            <person name="Thang M."/>
        </authorList>
    </citation>
    <scope>NUCLEOTIDE SEQUENCE</scope>
</reference>
<keyword evidence="4" id="KW-0863">Zinc-finger</keyword>
<dbReference type="GO" id="GO:0003964">
    <property type="term" value="F:RNA-directed DNA polymerase activity"/>
    <property type="evidence" value="ECO:0007669"/>
    <property type="project" value="UniProtKB-KW"/>
</dbReference>
<evidence type="ECO:0000313" key="12">
    <source>
        <dbReference type="EMBL" id="CAL4771974.1"/>
    </source>
</evidence>
<evidence type="ECO:0000256" key="4">
    <source>
        <dbReference type="ARBA" id="ARBA00022771"/>
    </source>
</evidence>
<feature type="compositionally biased region" description="Basic and acidic residues" evidence="7">
    <location>
        <begin position="1306"/>
        <end position="1316"/>
    </location>
</feature>
<evidence type="ECO:0000313" key="13">
    <source>
        <dbReference type="Proteomes" id="UP001152797"/>
    </source>
</evidence>
<keyword evidence="12" id="KW-0808">Transferase</keyword>
<evidence type="ECO:0000256" key="6">
    <source>
        <dbReference type="ARBA" id="ARBA00023242"/>
    </source>
</evidence>
<dbReference type="InterPro" id="IPR050888">
    <property type="entry name" value="ZnF_C2H2-type_TF"/>
</dbReference>
<dbReference type="InterPro" id="IPR000477">
    <property type="entry name" value="RT_dom"/>
</dbReference>
<feature type="compositionally biased region" description="Basic residues" evidence="7">
    <location>
        <begin position="1548"/>
        <end position="1558"/>
    </location>
</feature>
<evidence type="ECO:0000256" key="1">
    <source>
        <dbReference type="ARBA" id="ARBA00004123"/>
    </source>
</evidence>
<keyword evidence="2" id="KW-0479">Metal-binding</keyword>
<name>A0A9P1C378_9DINO</name>
<dbReference type="InterPro" id="IPR013087">
    <property type="entry name" value="Znf_C2H2_type"/>
</dbReference>
<dbReference type="GO" id="GO:0008270">
    <property type="term" value="F:zinc ion binding"/>
    <property type="evidence" value="ECO:0007669"/>
    <property type="project" value="UniProtKB-KW"/>
</dbReference>
<comment type="caution">
    <text evidence="10">The sequence shown here is derived from an EMBL/GenBank/DDBJ whole genome shotgun (WGS) entry which is preliminary data.</text>
</comment>
<evidence type="ECO:0000259" key="9">
    <source>
        <dbReference type="PROSITE" id="PS00028"/>
    </source>
</evidence>
<dbReference type="EMBL" id="CAMXCT020000906">
    <property type="protein sequence ID" value="CAL1138037.1"/>
    <property type="molecule type" value="Genomic_DNA"/>
</dbReference>
<feature type="region of interest" description="Disordered" evidence="7">
    <location>
        <begin position="1295"/>
        <end position="1326"/>
    </location>
</feature>
<dbReference type="EMBL" id="CAMXCT030000906">
    <property type="protein sequence ID" value="CAL4771974.1"/>
    <property type="molecule type" value="Genomic_DNA"/>
</dbReference>
<organism evidence="10">
    <name type="scientific">Cladocopium goreaui</name>
    <dbReference type="NCBI Taxonomy" id="2562237"/>
    <lineage>
        <taxon>Eukaryota</taxon>
        <taxon>Sar</taxon>
        <taxon>Alveolata</taxon>
        <taxon>Dinophyceae</taxon>
        <taxon>Suessiales</taxon>
        <taxon>Symbiodiniaceae</taxon>
        <taxon>Cladocopium</taxon>
    </lineage>
</organism>
<protein>
    <submittedName>
        <fullName evidence="12">Reverse transcriptase domain-containing protein</fullName>
    </submittedName>
</protein>
<dbReference type="EMBL" id="CAMXCT010000906">
    <property type="protein sequence ID" value="CAI3984662.1"/>
    <property type="molecule type" value="Genomic_DNA"/>
</dbReference>
<dbReference type="Pfam" id="PF00078">
    <property type="entry name" value="RVT_1"/>
    <property type="match status" value="1"/>
</dbReference>
<dbReference type="SUPFAM" id="SSF54001">
    <property type="entry name" value="Cysteine proteinases"/>
    <property type="match status" value="1"/>
</dbReference>
<dbReference type="GO" id="GO:0005634">
    <property type="term" value="C:nucleus"/>
    <property type="evidence" value="ECO:0007669"/>
    <property type="project" value="UniProtKB-SubCell"/>
</dbReference>
<sequence length="1871" mass="211512">MASAMASWTSLQVVLQAVPLEVPLTWVVPLVVPLLVPLVVWCPTWVVLVVLLDVFLTWVPLVVPVLVLLTWVVLVVLLEVYLTWVVPLVVPPAGAADMGGPPLVLALFAKVLQVVPLTLVWVLWEQLGLVFLLDLSVWKQLDPLVVLQVVPLDEVASGEVALFLKVPPTLVWVLWVLWEQRSRARGGPAAPIMAYWQGARGIAASTAAVFTAAEASAAESLANSRRICSRSRSPDGAFPALLRFGPMAALHVASRLDYICLRQMHADGESKNVQYLWDAPFLAQQEYGHAPMLCTVAKQWIPLHSHRRIQQVTMQQRQQSRQAYMTDSQEWRDFTQQTADQLKHVFQAAETTADDFLGQMHSRMMNTFHLHFPAGQNKRNPEHWRVALPTLLNKWEHRRQMLRPGLGTARNVFRVWFHATKFAVLKRFHRRQSHLTRKLQFQGIVNEAAAAAAKHDTHKLFQLINRFAPKQPRKQIQLRNQHGYMASPIEGAALMNKFVMDTWSGPSSMNLRFDEAPGVPFTVRQLERAIALIPTTKAVAKPFAPGVVWRQHSELHISDALINLLATWHEDACYFVQHEHTDSPIAVGKGVRQGCKAAPGLWNGFIVLMLHDLMAHTPFSWIQRCVTIYADDLHIGDSFVSLEDFYFFHRALGFLISTFASMDLHINTSKSAAIIELRGRQSLAVKRQLVQHDHTGDSLKIVLPNAETVYIPICKSTKYLGVVISYGNFEDDSLKHRLSLMHTGFRRLQKWLTGKHCLTSAQRYKLWLTCVYPILSYGIFALGLTHNGIQLATKHMMVMIRKLLQDHSYVTRRTNQQVLTDHHLRSPARLLHATAENLLRTLTERSMHVLHIGPSSCTVTLEPTGATISSIAPVTTPMAAARGLRMITADELHNLNQQAFGPRLLQIVHDRDWEKVEQEAEACAYLSTQCIICSHRVGRCQELHQHFRLQHPDLWEYAPQKAIQLTNLFSSESPCGCCGSYFRTHSCPIWSQIAVLLVNGAAVDTPDIEPVHDVRRRCEICLESFPTTTDLVQHLQVQHGLQGLSFNSSRDSLDGSSACAHCGQLFLTVSGLKSHIVQGRCIYFNPQASAETLKVDEMWQQACLEGKFLEILRSPQARLRLTVVCQACGKGCQRAADLSLHLQSAHSRLWRLSQRLTMILVSVFYRLQCFCNPSTGVKRGQLPFRQLAMAFHRLDTEPFAPTVITDQMFQEILAATLPRPMRYRLEQALVHRNFADTWKDPMILQLMRQQCILCGERLHTADLALHIREEMAAAEQMKEAFGALASLFRDPTLKLQENPRQAKARKRDDQNGRDTEMADLPPDVPQQQPALQMLTTMANLLIRHDQELQSLRKMDQYILFLNPDPTGALHLLMEATVQWRKKSKSLMMPLRQHLVLALLNKMRDRLAQLMKCNETDQLFTTSLAKGLILADRSFPFHRWDPQAQQLVLDKKSPVTGTKMDQHLEELTEMMQDPELVVRFHALRTPDSQLDRVIPWRMQINLRRDRAYELLHQISFNAIWMVVGATMKPHSLNQSPMATHLQTMLGQKGRGKGKHRPQKKQATPKSVPMKDLWGLHGETLISFLQRHADTPASLQAEVWFQDIVHNWGDALGQKDCAECAQRALAWLQSSAFDMRWERRLAVATDIQKFDSSNMHTPIILSIAPQYHSVGFCNLAALVTDWTQEQSMCTALLDAPACLCLHIDRMREDEAGAVTKSLCRIDIETAVTVPVFRTAGLTCASADYIPVAAVAHFGQDMAGHCKAILKMQPTLIDSSHPAAWLITEDDQRPQAVWKYPTWFAGNVITVWMLRTDCLRLPYYHATSTHGSDDSQHLPTPELNKADQAGGTMHEFLHLLQAQPGAHLRDKSETEGDP</sequence>
<gene>
    <name evidence="10" type="ORF">C1SCF055_LOCUS12183</name>
</gene>